<evidence type="ECO:0000256" key="11">
    <source>
        <dbReference type="SAM" id="SignalP"/>
    </source>
</evidence>
<dbReference type="InterPro" id="IPR023614">
    <property type="entry name" value="Porin_dom_sf"/>
</dbReference>
<keyword evidence="4" id="KW-1134">Transmembrane beta strand</keyword>
<dbReference type="InterPro" id="IPR050298">
    <property type="entry name" value="Gram-neg_bact_OMP"/>
</dbReference>
<dbReference type="EMBL" id="RCZI01000003">
    <property type="protein sequence ID" value="TPG27414.1"/>
    <property type="molecule type" value="Genomic_DNA"/>
</dbReference>
<evidence type="ECO:0000256" key="10">
    <source>
        <dbReference type="ARBA" id="ARBA00023237"/>
    </source>
</evidence>
<dbReference type="GO" id="GO:0009279">
    <property type="term" value="C:cell outer membrane"/>
    <property type="evidence" value="ECO:0007669"/>
    <property type="project" value="UniProtKB-SubCell"/>
</dbReference>
<evidence type="ECO:0000256" key="1">
    <source>
        <dbReference type="ARBA" id="ARBA00004571"/>
    </source>
</evidence>
<dbReference type="CDD" id="cd00342">
    <property type="entry name" value="gram_neg_porins"/>
    <property type="match status" value="1"/>
</dbReference>
<evidence type="ECO:0000259" key="12">
    <source>
        <dbReference type="Pfam" id="PF13609"/>
    </source>
</evidence>
<keyword evidence="5" id="KW-0812">Transmembrane</keyword>
<reference evidence="13 14" key="1">
    <citation type="journal article" date="2019" name="Environ. Microbiol.">
        <title>Species interactions and distinct microbial communities in high Arctic permafrost affected cryosols are associated with the CH4 and CO2 gas fluxes.</title>
        <authorList>
            <person name="Altshuler I."/>
            <person name="Hamel J."/>
            <person name="Turney S."/>
            <person name="Magnuson E."/>
            <person name="Levesque R."/>
            <person name="Greer C."/>
            <person name="Whyte L.G."/>
        </authorList>
    </citation>
    <scope>NUCLEOTIDE SEQUENCE [LARGE SCALE GENOMIC DNA]</scope>
    <source>
        <strain evidence="13 14">S06.C</strain>
    </source>
</reference>
<protein>
    <submittedName>
        <fullName evidence="13">Porin</fullName>
    </submittedName>
</protein>
<feature type="chain" id="PRO_5021374940" evidence="11">
    <location>
        <begin position="20"/>
        <end position="390"/>
    </location>
</feature>
<dbReference type="GO" id="GO:0046930">
    <property type="term" value="C:pore complex"/>
    <property type="evidence" value="ECO:0007669"/>
    <property type="project" value="UniProtKB-KW"/>
</dbReference>
<dbReference type="AlphaFoldDB" id="A0A502DQR0"/>
<evidence type="ECO:0000256" key="6">
    <source>
        <dbReference type="ARBA" id="ARBA00022729"/>
    </source>
</evidence>
<comment type="subunit">
    <text evidence="2">Homotrimer.</text>
</comment>
<dbReference type="RefSeq" id="WP_140841947.1">
    <property type="nucleotide sequence ID" value="NZ_RCZI01000003.1"/>
</dbReference>
<dbReference type="GO" id="GO:0015288">
    <property type="term" value="F:porin activity"/>
    <property type="evidence" value="ECO:0007669"/>
    <property type="project" value="UniProtKB-KW"/>
</dbReference>
<dbReference type="SUPFAM" id="SSF56935">
    <property type="entry name" value="Porins"/>
    <property type="match status" value="1"/>
</dbReference>
<dbReference type="InterPro" id="IPR033900">
    <property type="entry name" value="Gram_neg_porin_domain"/>
</dbReference>
<feature type="signal peptide" evidence="11">
    <location>
        <begin position="1"/>
        <end position="19"/>
    </location>
</feature>
<accession>A0A502DQR0</accession>
<keyword evidence="10" id="KW-0998">Cell outer membrane</keyword>
<evidence type="ECO:0000256" key="2">
    <source>
        <dbReference type="ARBA" id="ARBA00011233"/>
    </source>
</evidence>
<gene>
    <name evidence="13" type="ORF">EAH82_11535</name>
</gene>
<dbReference type="PANTHER" id="PTHR34501:SF9">
    <property type="entry name" value="MAJOR OUTER MEMBRANE PROTEIN P.IA"/>
    <property type="match status" value="1"/>
</dbReference>
<sequence>MKKSIVALSALTVAGLASAQSSVRLFGALDAGVSYYDAKTTNLTTGASTKQSSWRQSSSGYNSSRLGFLGTEDLGGGLAAGFWLEMGLNNDTGDAGQAAGVGSGGSTAGVPNTGPALFNRRSTVSLSGPLGEVRLGRDYTPSFWNDTVFDPFGTNGVGTNLLTSAHTGDLNSIRTSNSVGYFLPADLGGFYGQFQYGISENVKTTGVASSDAGRGIAGRLGYTNGPVNVALAYGQSTVLDIPAVSQSKVTTANLGAHYDFGIIKAFVQLSQIKYTTDFNTPQAGTELKRNGYLIGLTAPVGPGVIRASYTVAKDSLSGVPDPEASKLSIGYVHNLSKRTALYATASRINNKNGQRVNFGGAGTAFLTTTPGNIQSAGVANGYDMGIRHAF</sequence>
<comment type="subcellular location">
    <subcellularLocation>
        <location evidence="1">Cell outer membrane</location>
        <topology evidence="1">Multi-pass membrane protein</topology>
    </subcellularLocation>
</comment>
<dbReference type="GO" id="GO:0006811">
    <property type="term" value="P:monoatomic ion transport"/>
    <property type="evidence" value="ECO:0007669"/>
    <property type="project" value="UniProtKB-KW"/>
</dbReference>
<dbReference type="OrthoDB" id="6975458at2"/>
<keyword evidence="7" id="KW-0406">Ion transport</keyword>
<evidence type="ECO:0000313" key="14">
    <source>
        <dbReference type="Proteomes" id="UP000319212"/>
    </source>
</evidence>
<keyword evidence="6 11" id="KW-0732">Signal</keyword>
<feature type="domain" description="Porin" evidence="12">
    <location>
        <begin position="7"/>
        <end position="352"/>
    </location>
</feature>
<keyword evidence="8" id="KW-0626">Porin</keyword>
<evidence type="ECO:0000313" key="13">
    <source>
        <dbReference type="EMBL" id="TPG27414.1"/>
    </source>
</evidence>
<evidence type="ECO:0000256" key="7">
    <source>
        <dbReference type="ARBA" id="ARBA00023065"/>
    </source>
</evidence>
<evidence type="ECO:0000256" key="8">
    <source>
        <dbReference type="ARBA" id="ARBA00023114"/>
    </source>
</evidence>
<dbReference type="Gene3D" id="2.40.160.10">
    <property type="entry name" value="Porin"/>
    <property type="match status" value="1"/>
</dbReference>
<organism evidence="13 14">
    <name type="scientific">Variovorax guangxiensis</name>
    <dbReference type="NCBI Taxonomy" id="1775474"/>
    <lineage>
        <taxon>Bacteria</taxon>
        <taxon>Pseudomonadati</taxon>
        <taxon>Pseudomonadota</taxon>
        <taxon>Betaproteobacteria</taxon>
        <taxon>Burkholderiales</taxon>
        <taxon>Comamonadaceae</taxon>
        <taxon>Variovorax</taxon>
    </lineage>
</organism>
<evidence type="ECO:0000256" key="4">
    <source>
        <dbReference type="ARBA" id="ARBA00022452"/>
    </source>
</evidence>
<name>A0A502DQR0_9BURK</name>
<dbReference type="Proteomes" id="UP000319212">
    <property type="component" value="Unassembled WGS sequence"/>
</dbReference>
<evidence type="ECO:0000256" key="3">
    <source>
        <dbReference type="ARBA" id="ARBA00022448"/>
    </source>
</evidence>
<keyword evidence="3" id="KW-0813">Transport</keyword>
<keyword evidence="9" id="KW-0472">Membrane</keyword>
<dbReference type="Pfam" id="PF13609">
    <property type="entry name" value="Porin_4"/>
    <property type="match status" value="1"/>
</dbReference>
<comment type="caution">
    <text evidence="13">The sequence shown here is derived from an EMBL/GenBank/DDBJ whole genome shotgun (WGS) entry which is preliminary data.</text>
</comment>
<evidence type="ECO:0000256" key="5">
    <source>
        <dbReference type="ARBA" id="ARBA00022692"/>
    </source>
</evidence>
<evidence type="ECO:0000256" key="9">
    <source>
        <dbReference type="ARBA" id="ARBA00023136"/>
    </source>
</evidence>
<proteinExistence type="predicted"/>
<dbReference type="PANTHER" id="PTHR34501">
    <property type="entry name" value="PROTEIN YDDL-RELATED"/>
    <property type="match status" value="1"/>
</dbReference>